<proteinExistence type="inferred from homology"/>
<evidence type="ECO:0000256" key="4">
    <source>
        <dbReference type="ARBA" id="ARBA00022741"/>
    </source>
</evidence>
<evidence type="ECO:0000256" key="6">
    <source>
        <dbReference type="ARBA" id="ARBA00022840"/>
    </source>
</evidence>
<organism evidence="17 18">
    <name type="scientific">Suillus fuscotomentosus</name>
    <dbReference type="NCBI Taxonomy" id="1912939"/>
    <lineage>
        <taxon>Eukaryota</taxon>
        <taxon>Fungi</taxon>
        <taxon>Dikarya</taxon>
        <taxon>Basidiomycota</taxon>
        <taxon>Agaricomycotina</taxon>
        <taxon>Agaricomycetes</taxon>
        <taxon>Agaricomycetidae</taxon>
        <taxon>Boletales</taxon>
        <taxon>Suillineae</taxon>
        <taxon>Suillaceae</taxon>
        <taxon>Suillus</taxon>
    </lineage>
</organism>
<gene>
    <name evidence="17" type="ORF">F5891DRAFT_1098981</name>
</gene>
<keyword evidence="14" id="KW-0175">Coiled coil</keyword>
<keyword evidence="4" id="KW-0547">Nucleotide-binding</keyword>
<dbReference type="InterPro" id="IPR032710">
    <property type="entry name" value="NTF2-like_dom_sf"/>
</dbReference>
<keyword evidence="5 13" id="KW-0999">Mitochondrion inner membrane</keyword>
<evidence type="ECO:0000256" key="2">
    <source>
        <dbReference type="ARBA" id="ARBA00009597"/>
    </source>
</evidence>
<evidence type="ECO:0000256" key="3">
    <source>
        <dbReference type="ARBA" id="ARBA00022448"/>
    </source>
</evidence>
<feature type="coiled-coil region" evidence="14">
    <location>
        <begin position="74"/>
        <end position="101"/>
    </location>
</feature>
<evidence type="ECO:0000256" key="11">
    <source>
        <dbReference type="ARBA" id="ARBA00023136"/>
    </source>
</evidence>
<keyword evidence="8" id="KW-0809">Transit peptide</keyword>
<keyword evidence="10 13" id="KW-0496">Mitochondrion</keyword>
<feature type="region of interest" description="Disordered" evidence="15">
    <location>
        <begin position="20"/>
        <end position="64"/>
    </location>
</feature>
<reference evidence="17" key="1">
    <citation type="journal article" date="2020" name="New Phytol.">
        <title>Comparative genomics reveals dynamic genome evolution in host specialist ectomycorrhizal fungi.</title>
        <authorList>
            <person name="Lofgren L.A."/>
            <person name="Nguyen N.H."/>
            <person name="Vilgalys R."/>
            <person name="Ruytinx J."/>
            <person name="Liao H.L."/>
            <person name="Branco S."/>
            <person name="Kuo A."/>
            <person name="LaButti K."/>
            <person name="Lipzen A."/>
            <person name="Andreopoulos W."/>
            <person name="Pangilinan J."/>
            <person name="Riley R."/>
            <person name="Hundley H."/>
            <person name="Na H."/>
            <person name="Barry K."/>
            <person name="Grigoriev I.V."/>
            <person name="Stajich J.E."/>
            <person name="Kennedy P.G."/>
        </authorList>
    </citation>
    <scope>NUCLEOTIDE SEQUENCE</scope>
    <source>
        <strain evidence="17">FC203</strain>
    </source>
</reference>
<comment type="similarity">
    <text evidence="2 13">Belongs to the Tim44 family.</text>
</comment>
<name>A0AAD4HTE3_9AGAM</name>
<evidence type="ECO:0000256" key="7">
    <source>
        <dbReference type="ARBA" id="ARBA00022927"/>
    </source>
</evidence>
<evidence type="ECO:0000256" key="8">
    <source>
        <dbReference type="ARBA" id="ARBA00022946"/>
    </source>
</evidence>
<dbReference type="EMBL" id="JABBWK010000002">
    <property type="protein sequence ID" value="KAG1907796.1"/>
    <property type="molecule type" value="Genomic_DNA"/>
</dbReference>
<dbReference type="AlphaFoldDB" id="A0AAD4HTE3"/>
<evidence type="ECO:0000313" key="17">
    <source>
        <dbReference type="EMBL" id="KAG1907796.1"/>
    </source>
</evidence>
<keyword evidence="7 13" id="KW-0653">Protein transport</keyword>
<dbReference type="GO" id="GO:0030150">
    <property type="term" value="P:protein import into mitochondrial matrix"/>
    <property type="evidence" value="ECO:0007669"/>
    <property type="project" value="InterPro"/>
</dbReference>
<dbReference type="PANTHER" id="PTHR10721">
    <property type="entry name" value="MITOCHONDRIAL IMPORT INNER MEMBRANE TRANSLOCASE SUBUNIT TIM44"/>
    <property type="match status" value="1"/>
</dbReference>
<accession>A0AAD4HTE3</accession>
<evidence type="ECO:0000256" key="15">
    <source>
        <dbReference type="SAM" id="MobiDB-lite"/>
    </source>
</evidence>
<dbReference type="InterPro" id="IPR039544">
    <property type="entry name" value="Tim44-like"/>
</dbReference>
<evidence type="ECO:0000256" key="10">
    <source>
        <dbReference type="ARBA" id="ARBA00023128"/>
    </source>
</evidence>
<comment type="caution">
    <text evidence="17">The sequence shown here is derived from an EMBL/GenBank/DDBJ whole genome shotgun (WGS) entry which is preliminary data.</text>
</comment>
<dbReference type="GO" id="GO:0005524">
    <property type="term" value="F:ATP binding"/>
    <property type="evidence" value="ECO:0007669"/>
    <property type="project" value="UniProtKB-KW"/>
</dbReference>
<dbReference type="GO" id="GO:0051087">
    <property type="term" value="F:protein-folding chaperone binding"/>
    <property type="evidence" value="ECO:0007669"/>
    <property type="project" value="InterPro"/>
</dbReference>
<dbReference type="InterPro" id="IPR007379">
    <property type="entry name" value="Tim44-like_dom"/>
</dbReference>
<evidence type="ECO:0000256" key="9">
    <source>
        <dbReference type="ARBA" id="ARBA00023010"/>
    </source>
</evidence>
<evidence type="ECO:0000256" key="12">
    <source>
        <dbReference type="ARBA" id="ARBA00074309"/>
    </source>
</evidence>
<keyword evidence="3 13" id="KW-0813">Transport</keyword>
<dbReference type="SMART" id="SM00978">
    <property type="entry name" value="Tim44"/>
    <property type="match status" value="1"/>
</dbReference>
<keyword evidence="18" id="KW-1185">Reference proteome</keyword>
<dbReference type="Proteomes" id="UP001195769">
    <property type="component" value="Unassembled WGS sequence"/>
</dbReference>
<dbReference type="SUPFAM" id="SSF54427">
    <property type="entry name" value="NTF2-like"/>
    <property type="match status" value="1"/>
</dbReference>
<comment type="function">
    <text evidence="13">Essential component of the PAM complex, a complex required for the translocation of transit peptide-containing proteins from the inner membrane into the mitochondrial matrix in an ATP-dependent manner.</text>
</comment>
<sequence length="460" mass="51768">MLPRHLRSFVAGQRARSLLSHRPAVASSSLPGYSPVSHPLSRHANTSASRSFHSSSRRHDELPKSPFQTFVDVLRDELRKNRELQDNVKQLQGDVDKFQDSEAMKRAKEVYERARLTSSIKENPRLRAAAEELKKTGVKVGDAVTEALKTMEESEIMRAISRATTSLSSTIATTTEPIRQTAAYKTLAETLVDALDDSGSAKHAGFEDKEARRRRRQKRLEKAGLTGRRIMEENSEAGQALVSVKTSPRAEAWENFKSTNPVMQRLSSLHAAYEESESPLITPLRAVTSTIGSWFEENETAQVTRMIRAMDPNFSREAFERELREYIIPEVVDAYLSADRESLVRWCSEATYNVLWATMEQYLRQGLVSDSKVLDIRSVDVSDGKILDSSIPVFVVTFSTQEVLLFRNAASREIVVGAENRVEQCVYAAVITRVHEELADEVTGGWKVVEMARRSSRAYL</sequence>
<evidence type="ECO:0000256" key="13">
    <source>
        <dbReference type="PIRNR" id="PIRNR037871"/>
    </source>
</evidence>
<comment type="subcellular location">
    <subcellularLocation>
        <location evidence="1">Mitochondrion inner membrane</location>
        <topology evidence="1">Peripheral membrane protein</topology>
    </subcellularLocation>
</comment>
<dbReference type="Gene3D" id="3.10.450.240">
    <property type="match status" value="1"/>
</dbReference>
<feature type="domain" description="Tim44-like" evidence="16">
    <location>
        <begin position="300"/>
        <end position="453"/>
    </location>
</feature>
<dbReference type="FunFam" id="3.10.450.240:FF:000002">
    <property type="entry name" value="Mitochondrial import inner membrane translocase subunit TIM44"/>
    <property type="match status" value="1"/>
</dbReference>
<protein>
    <recommendedName>
        <fullName evidence="12 13">Mitochondrial import inner membrane translocase subunit TIM44</fullName>
    </recommendedName>
</protein>
<dbReference type="Pfam" id="PF04280">
    <property type="entry name" value="Tim44"/>
    <property type="match status" value="1"/>
</dbReference>
<evidence type="ECO:0000256" key="14">
    <source>
        <dbReference type="SAM" id="Coils"/>
    </source>
</evidence>
<keyword evidence="6" id="KW-0067">ATP-binding</keyword>
<evidence type="ECO:0000256" key="5">
    <source>
        <dbReference type="ARBA" id="ARBA00022792"/>
    </source>
</evidence>
<dbReference type="InterPro" id="IPR017303">
    <property type="entry name" value="Tim44"/>
</dbReference>
<dbReference type="GeneID" id="64657849"/>
<evidence type="ECO:0000313" key="18">
    <source>
        <dbReference type="Proteomes" id="UP001195769"/>
    </source>
</evidence>
<dbReference type="PIRSF" id="PIRSF037871">
    <property type="entry name" value="TIM44"/>
    <property type="match status" value="1"/>
</dbReference>
<keyword evidence="11 13" id="KW-0472">Membrane</keyword>
<evidence type="ECO:0000259" key="16">
    <source>
        <dbReference type="SMART" id="SM00978"/>
    </source>
</evidence>
<keyword evidence="9 13" id="KW-0811">Translocation</keyword>
<evidence type="ECO:0000256" key="1">
    <source>
        <dbReference type="ARBA" id="ARBA00004637"/>
    </source>
</evidence>
<dbReference type="RefSeq" id="XP_041233371.1">
    <property type="nucleotide sequence ID" value="XM_041363551.1"/>
</dbReference>
<dbReference type="PANTHER" id="PTHR10721:SF1">
    <property type="entry name" value="MITOCHONDRIAL IMPORT INNER MEMBRANE TRANSLOCASE SUBUNIT TIM44"/>
    <property type="match status" value="1"/>
</dbReference>
<dbReference type="GO" id="GO:0005743">
    <property type="term" value="C:mitochondrial inner membrane"/>
    <property type="evidence" value="ECO:0007669"/>
    <property type="project" value="UniProtKB-SubCell"/>
</dbReference>